<dbReference type="Proteomes" id="UP000288805">
    <property type="component" value="Unassembled WGS sequence"/>
</dbReference>
<evidence type="ECO:0000313" key="4">
    <source>
        <dbReference type="Proteomes" id="UP000288805"/>
    </source>
</evidence>
<evidence type="ECO:0000256" key="2">
    <source>
        <dbReference type="SAM" id="MobiDB-lite"/>
    </source>
</evidence>
<comment type="caution">
    <text evidence="3">The sequence shown here is derived from an EMBL/GenBank/DDBJ whole genome shotgun (WGS) entry which is preliminary data.</text>
</comment>
<keyword evidence="1" id="KW-0175">Coiled coil</keyword>
<dbReference type="AlphaFoldDB" id="A0A438FDL1"/>
<dbReference type="Gene3D" id="1.10.287.1490">
    <property type="match status" value="1"/>
</dbReference>
<sequence length="367" mass="41449">MEIYTKISKRKDLVWSRQKQGKIRTTQGGVRIWKVLCEIFAQAWSSCLPKAISSSFQLQIVHGLKRWILDFLSFEMDRFLETIEVSCTSVPDDHPEESEADMAVENPPAPVVVPDGDSPEATQPAETAKAPDPAEESLSNASSRGNPVNDAACISASAFSYAELEEKLKRIPPNSDAAMPSAKIFEVVETLVSGLRGIVQQHDLFTDLLRTTDYMKAFASQRRNSEDTLRLRLEEAEANLSAIRGDNEALQAELDEAKSREETLDARLLEAEDEKALLRGKVRQLRTEVSIEKKQREDLQLRLTSQKEELKSEFAAEREELEADYQKQVDDMFFFGYRCCMKKHGIKRDVPSIPPSEEKKLRGKPAQ</sequence>
<name>A0A438FDL1_VITVI</name>
<evidence type="ECO:0000313" key="3">
    <source>
        <dbReference type="EMBL" id="RVW58079.1"/>
    </source>
</evidence>
<organism evidence="3 4">
    <name type="scientific">Vitis vinifera</name>
    <name type="common">Grape</name>
    <dbReference type="NCBI Taxonomy" id="29760"/>
    <lineage>
        <taxon>Eukaryota</taxon>
        <taxon>Viridiplantae</taxon>
        <taxon>Streptophyta</taxon>
        <taxon>Embryophyta</taxon>
        <taxon>Tracheophyta</taxon>
        <taxon>Spermatophyta</taxon>
        <taxon>Magnoliopsida</taxon>
        <taxon>eudicotyledons</taxon>
        <taxon>Gunneridae</taxon>
        <taxon>Pentapetalae</taxon>
        <taxon>rosids</taxon>
        <taxon>Vitales</taxon>
        <taxon>Vitaceae</taxon>
        <taxon>Viteae</taxon>
        <taxon>Vitis</taxon>
    </lineage>
</organism>
<proteinExistence type="predicted"/>
<gene>
    <name evidence="3" type="ORF">CK203_115218</name>
</gene>
<accession>A0A438FDL1</accession>
<feature type="region of interest" description="Disordered" evidence="2">
    <location>
        <begin position="90"/>
        <end position="146"/>
    </location>
</feature>
<protein>
    <submittedName>
        <fullName evidence="3">Uncharacterized protein</fullName>
    </submittedName>
</protein>
<evidence type="ECO:0000256" key="1">
    <source>
        <dbReference type="SAM" id="Coils"/>
    </source>
</evidence>
<feature type="region of interest" description="Disordered" evidence="2">
    <location>
        <begin position="346"/>
        <end position="367"/>
    </location>
</feature>
<feature type="compositionally biased region" description="Polar residues" evidence="2">
    <location>
        <begin position="137"/>
        <end position="146"/>
    </location>
</feature>
<feature type="coiled-coil region" evidence="1">
    <location>
        <begin position="226"/>
        <end position="331"/>
    </location>
</feature>
<dbReference type="EMBL" id="QGNW01000984">
    <property type="protein sequence ID" value="RVW58079.1"/>
    <property type="molecule type" value="Genomic_DNA"/>
</dbReference>
<reference evidence="3 4" key="1">
    <citation type="journal article" date="2018" name="PLoS Genet.">
        <title>Population sequencing reveals clonal diversity and ancestral inbreeding in the grapevine cultivar Chardonnay.</title>
        <authorList>
            <person name="Roach M.J."/>
            <person name="Johnson D.L."/>
            <person name="Bohlmann J."/>
            <person name="van Vuuren H.J."/>
            <person name="Jones S.J."/>
            <person name="Pretorius I.S."/>
            <person name="Schmidt S.A."/>
            <person name="Borneman A.R."/>
        </authorList>
    </citation>
    <scope>NUCLEOTIDE SEQUENCE [LARGE SCALE GENOMIC DNA]</scope>
    <source>
        <strain evidence="4">cv. Chardonnay</strain>
        <tissue evidence="3">Leaf</tissue>
    </source>
</reference>